<dbReference type="EMBL" id="LK031773">
    <property type="protein sequence ID" value="CDR35358.1"/>
    <property type="molecule type" value="Genomic_DNA"/>
</dbReference>
<sequence>MKLNDVARFDRGQVKGDAFITDEGYIKANAIVTRTGVFLYKNPDGTIRKELRHPDEVFKIDSLDTMKMIPVTNGHPQERLVSAENAKRLAIGYTGETITQDGEFVLSNLVITDLASVKDVTDRNRRELSLGYTVDLIPEEGSYNGQPYNFRQSNIKYNHLSIVDNARAGSEARIALDSFDAEEILIEEANMAKRKIKIDDDEILMEDNVANQVEQLLARIANLEAENSRIAEEKDKLSAELNSIKNGDVDLEEEEDEGEEKEEKEVGYMSKENPYATHETPVKAPNGERVPLKPQDKEKRENDKYNNMDAASIRSLVKERVKLQKVAESVLDSKTLARIDEMSDLEIKKEVIKARQKNANLDGKTAVYIQARFDALLEDMTPAPSQVIATPVEYRTKFDHQPADSAMARQAMIDKMKNGYKPGGKIPCHN</sequence>
<feature type="compositionally biased region" description="Acidic residues" evidence="1">
    <location>
        <begin position="249"/>
        <end position="260"/>
    </location>
</feature>
<dbReference type="Pfam" id="PF09979">
    <property type="entry name" value="DUF2213"/>
    <property type="match status" value="1"/>
</dbReference>
<protein>
    <recommendedName>
        <fullName evidence="3">DUF2213 domain-containing protein</fullName>
    </recommendedName>
</protein>
<evidence type="ECO:0000313" key="2">
    <source>
        <dbReference type="EMBL" id="CDR35358.1"/>
    </source>
</evidence>
<dbReference type="RefSeq" id="WP_176454875.1">
    <property type="nucleotide sequence ID" value="NZ_LK031773.1"/>
</dbReference>
<proteinExistence type="predicted"/>
<keyword evidence="2" id="KW-0614">Plasmid</keyword>
<geneLocation type="plasmid" evidence="2">
    <name>1</name>
</geneLocation>
<evidence type="ECO:0008006" key="3">
    <source>
        <dbReference type="Google" id="ProtNLM"/>
    </source>
</evidence>
<reference evidence="2" key="2">
    <citation type="submission" date="2014-09" db="EMBL/GenBank/DDBJ databases">
        <title>Criblamydia sequanensis harbors a mega-plasmid encoding arsenite resistance.</title>
        <authorList>
            <person name="Bertelli C."/>
            <person name="Goesmann A."/>
            <person name="Greub G."/>
        </authorList>
    </citation>
    <scope>NUCLEOTIDE SEQUENCE [LARGE SCALE GENOMIC DNA]</scope>
    <source>
        <strain evidence="2">CRIB-18</strain>
        <plasmid evidence="2">1</plasmid>
    </source>
</reference>
<feature type="compositionally biased region" description="Basic and acidic residues" evidence="1">
    <location>
        <begin position="290"/>
        <end position="302"/>
    </location>
</feature>
<dbReference type="PIRSF" id="PIRSF029215">
    <property type="entry name" value="UCP029215"/>
    <property type="match status" value="1"/>
</dbReference>
<organism evidence="2">
    <name type="scientific">Candidatus Criblamydia sequanensis CRIB-18</name>
    <dbReference type="NCBI Taxonomy" id="1437425"/>
    <lineage>
        <taxon>Bacteria</taxon>
        <taxon>Pseudomonadati</taxon>
        <taxon>Chlamydiota</taxon>
        <taxon>Chlamydiia</taxon>
        <taxon>Parachlamydiales</taxon>
        <taxon>Candidatus Criblamydiaceae</taxon>
        <taxon>Candidatus Criblamydia</taxon>
    </lineage>
</organism>
<gene>
    <name evidence="2" type="ORF">CSEC_p0087</name>
</gene>
<feature type="region of interest" description="Disordered" evidence="1">
    <location>
        <begin position="241"/>
        <end position="302"/>
    </location>
</feature>
<dbReference type="AlphaFoldDB" id="A0A090D189"/>
<evidence type="ECO:0000256" key="1">
    <source>
        <dbReference type="SAM" id="MobiDB-lite"/>
    </source>
</evidence>
<name>A0A090D189_9BACT</name>
<dbReference type="InterPro" id="IPR016913">
    <property type="entry name" value="UCP029215"/>
</dbReference>
<accession>A0A090D189</accession>
<reference evidence="2" key="1">
    <citation type="submission" date="2013-12" db="EMBL/GenBank/DDBJ databases">
        <authorList>
            <person name="Li W."/>
            <person name="Chetelat R.T."/>
        </authorList>
    </citation>
    <scope>NUCLEOTIDE SEQUENCE</scope>
    <source>
        <strain evidence="2">CRIB-18</strain>
        <plasmid evidence="2">1</plasmid>
    </source>
</reference>